<accession>A0A8K1I7S9</accession>
<protein>
    <submittedName>
        <fullName evidence="3">Uncharacterized protein</fullName>
    </submittedName>
</protein>
<feature type="region of interest" description="Disordered" evidence="1">
    <location>
        <begin position="98"/>
        <end position="159"/>
    </location>
</feature>
<sequence>MFNLNTLKSIRSFNTQSYNKVLKFYNSRKENFKRKFTLRYLFKSLLIISLVFLARNIIQSCGPLWLANLPVIISELVTLGKGFIEVIIGPTNIGDPNSSGKFPLDSKQKMTLGGGSSTNNISDKGPNGTTLYMNDAGGGSPDSPLSANSSSSELPLEVKSKDYSSEQLMSSIEESRVSNRFLSENEDVKILPASLLKPELFNTYIISPGENEEITRIKVVFNRWLNEQGELLESGPRGGGLQGGGALRAPPRLKEENIFITEL</sequence>
<geneLocation type="mitochondrion" evidence="3"/>
<proteinExistence type="predicted"/>
<keyword evidence="2" id="KW-0472">Membrane</keyword>
<dbReference type="EMBL" id="MW538937">
    <property type="protein sequence ID" value="UBU98441.1"/>
    <property type="molecule type" value="Genomic_DNA"/>
</dbReference>
<dbReference type="RefSeq" id="YP_010218679.1">
    <property type="nucleotide sequence ID" value="NC_058917.1"/>
</dbReference>
<gene>
    <name evidence="3" type="primary">orf263A</name>
</gene>
<keyword evidence="3" id="KW-0496">Mitochondrion</keyword>
<dbReference type="AlphaFoldDB" id="A0A8K1I7S9"/>
<dbReference type="GeneID" id="68665326"/>
<keyword evidence="2" id="KW-1133">Transmembrane helix</keyword>
<feature type="transmembrane region" description="Helical" evidence="2">
    <location>
        <begin position="38"/>
        <end position="58"/>
    </location>
</feature>
<organism evidence="3">
    <name type="scientific">Morchella brunnea</name>
    <dbReference type="NCBI Taxonomy" id="1174671"/>
    <lineage>
        <taxon>Eukaryota</taxon>
        <taxon>Fungi</taxon>
        <taxon>Dikarya</taxon>
        <taxon>Ascomycota</taxon>
        <taxon>Pezizomycotina</taxon>
        <taxon>Pezizomycetes</taxon>
        <taxon>Pezizales</taxon>
        <taxon>Morchellaceae</taxon>
        <taxon>Morchella</taxon>
    </lineage>
</organism>
<evidence type="ECO:0000256" key="2">
    <source>
        <dbReference type="SAM" id="Phobius"/>
    </source>
</evidence>
<keyword evidence="2" id="KW-0812">Transmembrane</keyword>
<name>A0A8K1I7S9_9PEZI</name>
<feature type="compositionally biased region" description="Polar residues" evidence="1">
    <location>
        <begin position="117"/>
        <end position="132"/>
    </location>
</feature>
<evidence type="ECO:0000256" key="1">
    <source>
        <dbReference type="SAM" id="MobiDB-lite"/>
    </source>
</evidence>
<evidence type="ECO:0000313" key="3">
    <source>
        <dbReference type="EMBL" id="UBU98441.1"/>
    </source>
</evidence>
<reference evidence="3" key="1">
    <citation type="submission" date="2021-01" db="EMBL/GenBank/DDBJ databases">
        <authorList>
            <person name="Sun H.-H."/>
            <person name="Zhang S."/>
            <person name="Zhang Y.-J."/>
        </authorList>
    </citation>
    <scope>NUCLEOTIDE SEQUENCE</scope>
    <source>
        <strain evidence="3">CMM1</strain>
    </source>
</reference>
<feature type="compositionally biased region" description="Low complexity" evidence="1">
    <location>
        <begin position="141"/>
        <end position="155"/>
    </location>
</feature>